<dbReference type="PANTHER" id="PTHR45712:SF22">
    <property type="entry name" value="INSULIN-LIKE GROWTH FACTOR-BINDING PROTEIN COMPLEX ACID LABILE SUBUNIT"/>
    <property type="match status" value="1"/>
</dbReference>
<feature type="chain" id="PRO_5040321351" evidence="3">
    <location>
        <begin position="20"/>
        <end position="368"/>
    </location>
</feature>
<keyword evidence="5" id="KW-1185">Reference proteome</keyword>
<dbReference type="InterPro" id="IPR032675">
    <property type="entry name" value="LRR_dom_sf"/>
</dbReference>
<dbReference type="Pfam" id="PF13306">
    <property type="entry name" value="LRR_5"/>
    <property type="match status" value="1"/>
</dbReference>
<accession>A0A9N9WS82</accession>
<dbReference type="InterPro" id="IPR001611">
    <property type="entry name" value="Leu-rich_rpt"/>
</dbReference>
<keyword evidence="1" id="KW-0433">Leucine-rich repeat</keyword>
<dbReference type="InterPro" id="IPR003591">
    <property type="entry name" value="Leu-rich_rpt_typical-subtyp"/>
</dbReference>
<sequence>MKILLSLVLFLTIFTNYESSCEKASCSYRMVQSKYYSCFLEVIPSSDESYSNSMLQKYTELSGDHNGGSDDSVELLVDNEVNSYIFPTIVCEKFKNLKYFYLHYSPITRLTGTCLDKCENLEMINILGTDIRRIEHDSFKSLSKLKELTITRTKIQNIPESLLVNNLNLTEIHISGNKLTYLKENVFKNQINLKVLSLPNNKIEGFPKLFFNSLINLESLNLMDNKIANLSSIWFETLVNLKQLHLSGNLIVDLPKSMFSKQLKLEKLDLSNNLIKFIHDDSLGTLPNAINLQRNKIKGIDEMFILNLMNANKTVAMASNPCTKDSENLSEKEIDYDISPSQLDAEFWNEIDECLDSYVPRNENFCEF</sequence>
<evidence type="ECO:0000256" key="1">
    <source>
        <dbReference type="ARBA" id="ARBA00022614"/>
    </source>
</evidence>
<name>A0A9N9WS82_9DIPT</name>
<proteinExistence type="predicted"/>
<feature type="signal peptide" evidence="3">
    <location>
        <begin position="1"/>
        <end position="19"/>
    </location>
</feature>
<dbReference type="SUPFAM" id="SSF52058">
    <property type="entry name" value="L domain-like"/>
    <property type="match status" value="1"/>
</dbReference>
<reference evidence="4" key="1">
    <citation type="submission" date="2022-01" db="EMBL/GenBank/DDBJ databases">
        <authorList>
            <person name="King R."/>
        </authorList>
    </citation>
    <scope>NUCLEOTIDE SEQUENCE</scope>
</reference>
<evidence type="ECO:0000313" key="4">
    <source>
        <dbReference type="EMBL" id="CAG9803181.1"/>
    </source>
</evidence>
<dbReference type="Pfam" id="PF13855">
    <property type="entry name" value="LRR_8"/>
    <property type="match status" value="1"/>
</dbReference>
<evidence type="ECO:0000256" key="2">
    <source>
        <dbReference type="ARBA" id="ARBA00022737"/>
    </source>
</evidence>
<dbReference type="EMBL" id="OU895878">
    <property type="protein sequence ID" value="CAG9803181.1"/>
    <property type="molecule type" value="Genomic_DNA"/>
</dbReference>
<protein>
    <submittedName>
        <fullName evidence="4">Uncharacterized protein</fullName>
    </submittedName>
</protein>
<evidence type="ECO:0000313" key="5">
    <source>
        <dbReference type="Proteomes" id="UP001153620"/>
    </source>
</evidence>
<dbReference type="Gene3D" id="3.80.10.10">
    <property type="entry name" value="Ribonuclease Inhibitor"/>
    <property type="match status" value="1"/>
</dbReference>
<reference evidence="4" key="2">
    <citation type="submission" date="2022-10" db="EMBL/GenBank/DDBJ databases">
        <authorList>
            <consortium name="ENA_rothamsted_submissions"/>
            <consortium name="culmorum"/>
            <person name="King R."/>
        </authorList>
    </citation>
    <scope>NUCLEOTIDE SEQUENCE</scope>
</reference>
<dbReference type="SMART" id="SM00369">
    <property type="entry name" value="LRR_TYP"/>
    <property type="match status" value="5"/>
</dbReference>
<evidence type="ECO:0000256" key="3">
    <source>
        <dbReference type="SAM" id="SignalP"/>
    </source>
</evidence>
<dbReference type="InterPro" id="IPR026906">
    <property type="entry name" value="LRR_5"/>
</dbReference>
<dbReference type="PANTHER" id="PTHR45712">
    <property type="entry name" value="AGAP008170-PA"/>
    <property type="match status" value="1"/>
</dbReference>
<dbReference type="AlphaFoldDB" id="A0A9N9WS82"/>
<organism evidence="4 5">
    <name type="scientific">Chironomus riparius</name>
    <dbReference type="NCBI Taxonomy" id="315576"/>
    <lineage>
        <taxon>Eukaryota</taxon>
        <taxon>Metazoa</taxon>
        <taxon>Ecdysozoa</taxon>
        <taxon>Arthropoda</taxon>
        <taxon>Hexapoda</taxon>
        <taxon>Insecta</taxon>
        <taxon>Pterygota</taxon>
        <taxon>Neoptera</taxon>
        <taxon>Endopterygota</taxon>
        <taxon>Diptera</taxon>
        <taxon>Nematocera</taxon>
        <taxon>Chironomoidea</taxon>
        <taxon>Chironomidae</taxon>
        <taxon>Chironominae</taxon>
        <taxon>Chironomus</taxon>
    </lineage>
</organism>
<keyword evidence="3" id="KW-0732">Signal</keyword>
<dbReference type="OrthoDB" id="7787493at2759"/>
<dbReference type="InterPro" id="IPR050333">
    <property type="entry name" value="SLRP"/>
</dbReference>
<keyword evidence="2" id="KW-0677">Repeat</keyword>
<gene>
    <name evidence="4" type="ORF">CHIRRI_LOCUS6082</name>
</gene>
<dbReference type="PROSITE" id="PS51450">
    <property type="entry name" value="LRR"/>
    <property type="match status" value="4"/>
</dbReference>
<dbReference type="Proteomes" id="UP001153620">
    <property type="component" value="Chromosome 2"/>
</dbReference>